<keyword evidence="5" id="KW-1015">Disulfide bond</keyword>
<dbReference type="PANTHER" id="PTHR45708:SF4">
    <property type="entry name" value="XYLANASE INHIBITOR PROTEIN 1"/>
    <property type="match status" value="1"/>
</dbReference>
<dbReference type="GO" id="GO:0005576">
    <property type="term" value="C:extracellular region"/>
    <property type="evidence" value="ECO:0007669"/>
    <property type="project" value="UniProtKB-SubCell"/>
</dbReference>
<reference evidence="9" key="2">
    <citation type="submission" date="2018-05" db="EMBL/GenBank/DDBJ databases">
        <title>OgluRS3 (Oryza glumaepatula Reference Sequence Version 3).</title>
        <authorList>
            <person name="Zhang J."/>
            <person name="Kudrna D."/>
            <person name="Lee S."/>
            <person name="Talag J."/>
            <person name="Welchert J."/>
            <person name="Wing R.A."/>
        </authorList>
    </citation>
    <scope>NUCLEOTIDE SEQUENCE [LARGE SCALE GENOMIC DNA]</scope>
</reference>
<evidence type="ECO:0000256" key="2">
    <source>
        <dbReference type="ARBA" id="ARBA00022525"/>
    </source>
</evidence>
<organism evidence="9">
    <name type="scientific">Oryza glumipatula</name>
    <dbReference type="NCBI Taxonomy" id="40148"/>
    <lineage>
        <taxon>Eukaryota</taxon>
        <taxon>Viridiplantae</taxon>
        <taxon>Streptophyta</taxon>
        <taxon>Embryophyta</taxon>
        <taxon>Tracheophyta</taxon>
        <taxon>Spermatophyta</taxon>
        <taxon>Magnoliopsida</taxon>
        <taxon>Liliopsida</taxon>
        <taxon>Poales</taxon>
        <taxon>Poaceae</taxon>
        <taxon>BOP clade</taxon>
        <taxon>Oryzoideae</taxon>
        <taxon>Oryzeae</taxon>
        <taxon>Oryzinae</taxon>
        <taxon>Oryza</taxon>
    </lineage>
</organism>
<reference evidence="9" key="1">
    <citation type="submission" date="2015-04" db="UniProtKB">
        <authorList>
            <consortium name="EnsemblPlants"/>
        </authorList>
    </citation>
    <scope>IDENTIFICATION</scope>
</reference>
<dbReference type="GO" id="GO:0050832">
    <property type="term" value="P:defense response to fungus"/>
    <property type="evidence" value="ECO:0007669"/>
    <property type="project" value="UniProtKB-ARBA"/>
</dbReference>
<evidence type="ECO:0000313" key="9">
    <source>
        <dbReference type="EnsemblPlants" id="OGLUM11G22630.2"/>
    </source>
</evidence>
<dbReference type="GO" id="GO:0004857">
    <property type="term" value="F:enzyme inhibitor activity"/>
    <property type="evidence" value="ECO:0007669"/>
    <property type="project" value="UniProtKB-ARBA"/>
</dbReference>
<dbReference type="InterPro" id="IPR017853">
    <property type="entry name" value="GH"/>
</dbReference>
<evidence type="ECO:0000256" key="5">
    <source>
        <dbReference type="ARBA" id="ARBA00023157"/>
    </source>
</evidence>
<dbReference type="InterPro" id="IPR050542">
    <property type="entry name" value="Glycosyl_Hydrlase18_Chitinase"/>
</dbReference>
<keyword evidence="3 7" id="KW-0732">Signal</keyword>
<evidence type="ECO:0000256" key="6">
    <source>
        <dbReference type="ARBA" id="ARBA00061481"/>
    </source>
</evidence>
<evidence type="ECO:0000256" key="1">
    <source>
        <dbReference type="ARBA" id="ARBA00004613"/>
    </source>
</evidence>
<feature type="signal peptide" evidence="7">
    <location>
        <begin position="1"/>
        <end position="26"/>
    </location>
</feature>
<dbReference type="eggNOG" id="KOG4701">
    <property type="taxonomic scope" value="Eukaryota"/>
</dbReference>
<feature type="chain" id="PRO_5002355039" description="GH18 domain-containing protein" evidence="7">
    <location>
        <begin position="27"/>
        <end position="550"/>
    </location>
</feature>
<dbReference type="GO" id="GO:0005975">
    <property type="term" value="P:carbohydrate metabolic process"/>
    <property type="evidence" value="ECO:0007669"/>
    <property type="project" value="InterPro"/>
</dbReference>
<evidence type="ECO:0000256" key="4">
    <source>
        <dbReference type="ARBA" id="ARBA00022821"/>
    </source>
</evidence>
<dbReference type="CDD" id="cd02877">
    <property type="entry name" value="GH18_hevamine_XipI_class_III"/>
    <property type="match status" value="2"/>
</dbReference>
<feature type="domain" description="GH18" evidence="8">
    <location>
        <begin position="29"/>
        <end position="288"/>
    </location>
</feature>
<dbReference type="InterPro" id="IPR045321">
    <property type="entry name" value="Cts1-like"/>
</dbReference>
<evidence type="ECO:0000313" key="10">
    <source>
        <dbReference type="Proteomes" id="UP000026961"/>
    </source>
</evidence>
<dbReference type="EnsemblPlants" id="OGLUM11G22630.2">
    <property type="protein sequence ID" value="OGLUM11G22630.2"/>
    <property type="gene ID" value="OGLUM11G22630"/>
</dbReference>
<dbReference type="FunFam" id="3.20.20.80:FF:000044">
    <property type="entry name" value="Chitinase III C10701-rice"/>
    <property type="match status" value="2"/>
</dbReference>
<keyword evidence="4" id="KW-0611">Plant defense</keyword>
<evidence type="ECO:0000256" key="7">
    <source>
        <dbReference type="SAM" id="SignalP"/>
    </source>
</evidence>
<comment type="similarity">
    <text evidence="6">Belongs to the glycosyl hydrolase 18 family. Xylanase inhibitor subfamily.</text>
</comment>
<dbReference type="GO" id="GO:0004568">
    <property type="term" value="F:chitinase activity"/>
    <property type="evidence" value="ECO:0007669"/>
    <property type="project" value="TreeGrafter"/>
</dbReference>
<accession>A0A0E0BMD8</accession>
<name>A0A0E0BMD8_9ORYZ</name>
<dbReference type="Proteomes" id="UP000026961">
    <property type="component" value="Chromosome 11"/>
</dbReference>
<dbReference type="Gene3D" id="3.20.20.80">
    <property type="entry name" value="Glycosidases"/>
    <property type="match status" value="2"/>
</dbReference>
<dbReference type="InterPro" id="IPR001223">
    <property type="entry name" value="Glyco_hydro18_cat"/>
</dbReference>
<keyword evidence="2" id="KW-0964">Secreted</keyword>
<dbReference type="SUPFAM" id="SSF51445">
    <property type="entry name" value="(Trans)glycosidases"/>
    <property type="match status" value="2"/>
</dbReference>
<dbReference type="PROSITE" id="PS51910">
    <property type="entry name" value="GH18_2"/>
    <property type="match status" value="2"/>
</dbReference>
<dbReference type="Pfam" id="PF00704">
    <property type="entry name" value="Glyco_hydro_18"/>
    <property type="match status" value="2"/>
</dbReference>
<comment type="subcellular location">
    <subcellularLocation>
        <location evidence="1">Secreted</location>
    </subcellularLocation>
</comment>
<dbReference type="Gramene" id="OGLUM11G22630.2">
    <property type="protein sequence ID" value="OGLUM11G22630.2"/>
    <property type="gene ID" value="OGLUM11G22630"/>
</dbReference>
<proteinExistence type="inferred from homology"/>
<evidence type="ECO:0000256" key="3">
    <source>
        <dbReference type="ARBA" id="ARBA00022729"/>
    </source>
</evidence>
<dbReference type="PANTHER" id="PTHR45708">
    <property type="entry name" value="ENDOCHITINASE"/>
    <property type="match status" value="1"/>
</dbReference>
<protein>
    <recommendedName>
        <fullName evidence="8">GH18 domain-containing protein</fullName>
    </recommendedName>
</protein>
<dbReference type="STRING" id="40148.A0A0E0BMD8"/>
<feature type="domain" description="GH18" evidence="8">
    <location>
        <begin position="294"/>
        <end position="550"/>
    </location>
</feature>
<sequence length="550" mass="60661">MAFRRRSCIPAALAVFFLLLAGQSTAGEDQTAVIWGRHGDEGTLREACDTGHYNTVIIAFLSVFGHGRYSLDLSGHDIRRVGNDIKHCQRKGIVVLLSIGGQGGDYSLPSSRSAADVADNLWNAFLAGRRKGVVRPFGNAVVDGIDFFIDRGSGDHYDELARKLYSYGNNKGKGVMLTATPRCRFPDRRVEKALATGVFARIHVRMFGGDVNCTAAPRESWEKWAAAYPASQVYLGLVASSEQDPGYLSPKPLYYTLVMYIRDRLNYGGKMIWDSLLLVVVSCLAAPATADWYGPLAVYWGRHKDYEGSLREACDTGRYNTVIITFYNVFGYVKGRYGLDISGHPVAAVGADIKHCQSKGVQVLLSIGGQGGEYSLPSSQSAADVADNLWNAYLGGRRAGVPRPFGDAAVDGIDFFIDQGGADHYDELARQLHGRGVVLTATTRCAYPDSRLQKALATGLLGRIHVRMFGDNQCTMSPLDAWEKWAAAYPRSKVWLALVASWEQDEGGYMFQKDLYYGVLQFILNKPSYGGIAIWDRNAQKEWHYRCQKC</sequence>
<dbReference type="AlphaFoldDB" id="A0A0E0BMD8"/>
<keyword evidence="10" id="KW-1185">Reference proteome</keyword>
<evidence type="ECO:0000259" key="8">
    <source>
        <dbReference type="PROSITE" id="PS51910"/>
    </source>
</evidence>